<name>A0ABR6YBT4_9BURK</name>
<dbReference type="InterPro" id="IPR025370">
    <property type="entry name" value="SgrR_HTH_N"/>
</dbReference>
<comment type="caution">
    <text evidence="4">The sequence shown here is derived from an EMBL/GenBank/DDBJ whole genome shotgun (WGS) entry which is preliminary data.</text>
</comment>
<dbReference type="Pfam" id="PF00496">
    <property type="entry name" value="SBP_bac_5"/>
    <property type="match status" value="1"/>
</dbReference>
<proteinExistence type="predicted"/>
<dbReference type="PANTHER" id="PTHR30290:SF72">
    <property type="entry name" value="HTH-TYPE TRANSCRIPTIONAL REGULATOR SGRR"/>
    <property type="match status" value="1"/>
</dbReference>
<dbReference type="InterPro" id="IPR000914">
    <property type="entry name" value="SBP_5_dom"/>
</dbReference>
<feature type="domain" description="Transcriptional regulator SgrR N-terminal HTH" evidence="3">
    <location>
        <begin position="2"/>
        <end position="111"/>
    </location>
</feature>
<evidence type="ECO:0000259" key="3">
    <source>
        <dbReference type="Pfam" id="PF12793"/>
    </source>
</evidence>
<evidence type="ECO:0000259" key="2">
    <source>
        <dbReference type="Pfam" id="PF00496"/>
    </source>
</evidence>
<evidence type="ECO:0000313" key="4">
    <source>
        <dbReference type="EMBL" id="MBC3874070.1"/>
    </source>
</evidence>
<gene>
    <name evidence="4" type="ORF">H8K55_10750</name>
</gene>
<keyword evidence="1" id="KW-0238">DNA-binding</keyword>
<protein>
    <submittedName>
        <fullName evidence="4">SgrR family transcriptional regulator</fullName>
    </submittedName>
</protein>
<accession>A0ABR6YBT4</accession>
<dbReference type="Gene3D" id="3.40.190.10">
    <property type="entry name" value="Periplasmic binding protein-like II"/>
    <property type="match status" value="2"/>
</dbReference>
<dbReference type="Pfam" id="PF12793">
    <property type="entry name" value="SgrR_N"/>
    <property type="match status" value="1"/>
</dbReference>
<dbReference type="Proteomes" id="UP000624279">
    <property type="component" value="Unassembled WGS sequence"/>
</dbReference>
<sequence length="562" mass="65071">MKLRDQYRRLHLFIQSVEQQPGLPALAEALHCSERNMRLLLAKMQDQGWLTWQAGLGRGNLSQLQLHVTPESLALDHLSGLLAKGDLEHAFASLDRKQRAQLATRLPDYLGVPDPTCRRFRMPTFRRIESLDPLKAIGRLEAHLVRQIFSRLTTFDPEQNKLLPAIAHHWESNDDATIWHFWLRPGLSFHDGSELTTEDVRASFQRLRQQSYNYRALYQHLNKIELGNNQRISFHLSRPDYLWPHCLATANSSIVPRQRPNNFEHMPIGSGAFRVTRHNNYQLTLSTFKDYYKERPLLDEIDLWVIDAPEHKLELDLQFGFDKKSGDDRKKWQIAESGCSFMICNPNKTRFKTCEQRQAFADFLSPFQLLDPHDPARRPASALLAQWSHRMPNKVVDCPIKSGTRLRMFSGQSPEILQLGELVSQRLLSAGVKLEWQTLAFKELIARDWMPDADFVIGREILHDDIDFGCFEWFSADTIFRRWLPESKRKELNEELQRIQTIASSDTRMQSYANIAHGLVQEAWILPLSHENQQVNVATHVAGVRTTALGFVAFNELWLRGD</sequence>
<evidence type="ECO:0000256" key="1">
    <source>
        <dbReference type="ARBA" id="ARBA00023125"/>
    </source>
</evidence>
<dbReference type="RefSeq" id="WP_186942105.1">
    <property type="nucleotide sequence ID" value="NZ_JACOGA010000009.1"/>
</dbReference>
<reference evidence="4 5" key="1">
    <citation type="submission" date="2020-08" db="EMBL/GenBank/DDBJ databases">
        <title>Novel species isolated from subtropical streams in China.</title>
        <authorList>
            <person name="Lu H."/>
        </authorList>
    </citation>
    <scope>NUCLEOTIDE SEQUENCE [LARGE SCALE GENOMIC DNA]</scope>
    <source>
        <strain evidence="4 5">LX15W</strain>
    </source>
</reference>
<dbReference type="SUPFAM" id="SSF53850">
    <property type="entry name" value="Periplasmic binding protein-like II"/>
    <property type="match status" value="1"/>
</dbReference>
<dbReference type="Gene3D" id="3.10.105.10">
    <property type="entry name" value="Dipeptide-binding Protein, Domain 3"/>
    <property type="match status" value="1"/>
</dbReference>
<feature type="domain" description="Solute-binding protein family 5" evidence="2">
    <location>
        <begin position="162"/>
        <end position="315"/>
    </location>
</feature>
<dbReference type="EMBL" id="JACOGA010000009">
    <property type="protein sequence ID" value="MBC3874070.1"/>
    <property type="molecule type" value="Genomic_DNA"/>
</dbReference>
<dbReference type="PANTHER" id="PTHR30290">
    <property type="entry name" value="PERIPLASMIC BINDING COMPONENT OF ABC TRANSPORTER"/>
    <property type="match status" value="1"/>
</dbReference>
<dbReference type="InterPro" id="IPR039424">
    <property type="entry name" value="SBP_5"/>
</dbReference>
<keyword evidence="5" id="KW-1185">Reference proteome</keyword>
<organism evidence="4 5">
    <name type="scientific">Undibacterium flavidum</name>
    <dbReference type="NCBI Taxonomy" id="2762297"/>
    <lineage>
        <taxon>Bacteria</taxon>
        <taxon>Pseudomonadati</taxon>
        <taxon>Pseudomonadota</taxon>
        <taxon>Betaproteobacteria</taxon>
        <taxon>Burkholderiales</taxon>
        <taxon>Oxalobacteraceae</taxon>
        <taxon>Undibacterium</taxon>
    </lineage>
</organism>
<evidence type="ECO:0000313" key="5">
    <source>
        <dbReference type="Proteomes" id="UP000624279"/>
    </source>
</evidence>